<accession>A0A9E8MYX5</accession>
<proteinExistence type="predicted"/>
<dbReference type="AlphaFoldDB" id="A0A9E8MYX5"/>
<dbReference type="KEGG" id="lnu:N7U66_00475"/>
<keyword evidence="3" id="KW-1185">Reference proteome</keyword>
<feature type="transmembrane region" description="Helical" evidence="1">
    <location>
        <begin position="12"/>
        <end position="42"/>
    </location>
</feature>
<dbReference type="EMBL" id="CP113088">
    <property type="protein sequence ID" value="WAC03941.1"/>
    <property type="molecule type" value="Genomic_DNA"/>
</dbReference>
<dbReference type="RefSeq" id="WP_267678579.1">
    <property type="nucleotide sequence ID" value="NZ_CP113088.1"/>
</dbReference>
<reference evidence="2" key="1">
    <citation type="submission" date="2022-11" db="EMBL/GenBank/DDBJ databases">
        <title>Lacinutrix neustonica HL-RS19T sp. nov., isolated from the surface microlayer sample of brackish Lake Shihwa.</title>
        <authorList>
            <person name="Choi J.Y."/>
            <person name="Hwang C.Y."/>
        </authorList>
    </citation>
    <scope>NUCLEOTIDE SEQUENCE</scope>
    <source>
        <strain evidence="2">HL-RS19</strain>
    </source>
</reference>
<gene>
    <name evidence="2" type="ORF">N7U66_00475</name>
</gene>
<keyword evidence="1" id="KW-1133">Transmembrane helix</keyword>
<evidence type="ECO:0000256" key="1">
    <source>
        <dbReference type="SAM" id="Phobius"/>
    </source>
</evidence>
<dbReference type="NCBIfam" id="NF040945">
    <property type="entry name" value="CCC_membrane"/>
    <property type="match status" value="1"/>
</dbReference>
<feature type="transmembrane region" description="Helical" evidence="1">
    <location>
        <begin position="68"/>
        <end position="88"/>
    </location>
</feature>
<dbReference type="Proteomes" id="UP001164705">
    <property type="component" value="Chromosome"/>
</dbReference>
<keyword evidence="1" id="KW-0472">Membrane</keyword>
<protein>
    <submittedName>
        <fullName evidence="2">CCC motif membrane protein</fullName>
    </submittedName>
</protein>
<keyword evidence="1" id="KW-0812">Transmembrane</keyword>
<name>A0A9E8MYX5_9FLAO</name>
<evidence type="ECO:0000313" key="3">
    <source>
        <dbReference type="Proteomes" id="UP001164705"/>
    </source>
</evidence>
<sequence length="110" mass="12313">MKPTYEKKLNPTLVYVLSIIGLLCCCFGGLGVLLSAPAYFIAGSKIKAAQLNPDDYEGDIKAMNTAKIVALVITIINAIYLIYNIYYISTGGWEESMMRYQEIMEQMQQN</sequence>
<evidence type="ECO:0000313" key="2">
    <source>
        <dbReference type="EMBL" id="WAC03941.1"/>
    </source>
</evidence>
<organism evidence="2 3">
    <name type="scientific">Lacinutrix neustonica</name>
    <dbReference type="NCBI Taxonomy" id="2980107"/>
    <lineage>
        <taxon>Bacteria</taxon>
        <taxon>Pseudomonadati</taxon>
        <taxon>Bacteroidota</taxon>
        <taxon>Flavobacteriia</taxon>
        <taxon>Flavobacteriales</taxon>
        <taxon>Flavobacteriaceae</taxon>
        <taxon>Lacinutrix</taxon>
    </lineage>
</organism>